<feature type="region of interest" description="Disordered" evidence="1">
    <location>
        <begin position="125"/>
        <end position="177"/>
    </location>
</feature>
<gene>
    <name evidence="2" type="ORF">MSAN_01078700</name>
</gene>
<feature type="compositionally biased region" description="Basic residues" evidence="1">
    <location>
        <begin position="154"/>
        <end position="164"/>
    </location>
</feature>
<dbReference type="OrthoDB" id="2121828at2759"/>
<reference evidence="2" key="1">
    <citation type="submission" date="2020-05" db="EMBL/GenBank/DDBJ databases">
        <title>Mycena genomes resolve the evolution of fungal bioluminescence.</title>
        <authorList>
            <person name="Tsai I.J."/>
        </authorList>
    </citation>
    <scope>NUCLEOTIDE SEQUENCE</scope>
    <source>
        <strain evidence="2">160909Yilan</strain>
    </source>
</reference>
<sequence length="391" mass="42858">MCPTPPAFISHHHRKPRIRELAYEAPISNAIRPRTSCALAAVETSFESLRQWHRVRASGALAAFETLAIPARSQNHDAPASSRCGETPHDPRVIVTPARSTLPSSAAQRAAVPLRRHEDLRTRRRLRSTQTETRTAHGAGSSCRSTGAPAKARAGTRARAHRHPGTPAIAAACGGRHTGGGQARRRELAACALSVAVTRVFLLEDVSEVRLLEGDLTALLCFFGARVHFWFLHCRIDWHLDIHLSESLSILTLRSHRPRRCACGKRMQTAEEKPPAAWDSLCPLYDTQRDDQMPLRAFISQSTNFSHFIRKSPISLSKLAILQYSMILRSVVDVDGGVGVDMEGEGGECEVFSEGGSGARAVSAHDDFCSRVRLRIGRSSLYTATCSPRIA</sequence>
<organism evidence="2 3">
    <name type="scientific">Mycena sanguinolenta</name>
    <dbReference type="NCBI Taxonomy" id="230812"/>
    <lineage>
        <taxon>Eukaryota</taxon>
        <taxon>Fungi</taxon>
        <taxon>Dikarya</taxon>
        <taxon>Basidiomycota</taxon>
        <taxon>Agaricomycotina</taxon>
        <taxon>Agaricomycetes</taxon>
        <taxon>Agaricomycetidae</taxon>
        <taxon>Agaricales</taxon>
        <taxon>Marasmiineae</taxon>
        <taxon>Mycenaceae</taxon>
        <taxon>Mycena</taxon>
    </lineage>
</organism>
<dbReference type="EMBL" id="JACAZH010000007">
    <property type="protein sequence ID" value="KAF7364194.1"/>
    <property type="molecule type" value="Genomic_DNA"/>
</dbReference>
<evidence type="ECO:0000256" key="1">
    <source>
        <dbReference type="SAM" id="MobiDB-lite"/>
    </source>
</evidence>
<evidence type="ECO:0000313" key="3">
    <source>
        <dbReference type="Proteomes" id="UP000623467"/>
    </source>
</evidence>
<proteinExistence type="predicted"/>
<dbReference type="AlphaFoldDB" id="A0A8H7D6K9"/>
<evidence type="ECO:0000313" key="2">
    <source>
        <dbReference type="EMBL" id="KAF7364194.1"/>
    </source>
</evidence>
<protein>
    <submittedName>
        <fullName evidence="2">Putative laccase 10</fullName>
    </submittedName>
</protein>
<accession>A0A8H7D6K9</accession>
<comment type="caution">
    <text evidence="2">The sequence shown here is derived from an EMBL/GenBank/DDBJ whole genome shotgun (WGS) entry which is preliminary data.</text>
</comment>
<keyword evidence="3" id="KW-1185">Reference proteome</keyword>
<name>A0A8H7D6K9_9AGAR</name>
<dbReference type="Proteomes" id="UP000623467">
    <property type="component" value="Unassembled WGS sequence"/>
</dbReference>